<dbReference type="OrthoDB" id="3636008at2"/>
<dbReference type="GO" id="GO:0003700">
    <property type="term" value="F:DNA-binding transcription factor activity"/>
    <property type="evidence" value="ECO:0007669"/>
    <property type="project" value="InterPro"/>
</dbReference>
<accession>A0A516SHT7</accession>
<evidence type="ECO:0000256" key="4">
    <source>
        <dbReference type="ARBA" id="ARBA00023159"/>
    </source>
</evidence>
<reference evidence="8" key="1">
    <citation type="submission" date="2019-07" db="EMBL/GenBank/DDBJ databases">
        <title>Chitinimonas sp. nov., isolated from Ny-Alesund, arctica soil.</title>
        <authorList>
            <person name="Xu Q."/>
            <person name="Peng F."/>
        </authorList>
    </citation>
    <scope>NUCLEOTIDE SEQUENCE [LARGE SCALE GENOMIC DNA]</scope>
    <source>
        <strain evidence="8">R3-44</strain>
    </source>
</reference>
<dbReference type="InterPro" id="IPR005119">
    <property type="entry name" value="LysR_subst-bd"/>
</dbReference>
<keyword evidence="8" id="KW-1185">Reference proteome</keyword>
<dbReference type="Pfam" id="PF03466">
    <property type="entry name" value="LysR_substrate"/>
    <property type="match status" value="1"/>
</dbReference>
<dbReference type="SUPFAM" id="SSF46785">
    <property type="entry name" value="Winged helix' DNA-binding domain"/>
    <property type="match status" value="1"/>
</dbReference>
<dbReference type="PANTHER" id="PTHR30293">
    <property type="entry name" value="TRANSCRIPTIONAL REGULATORY PROTEIN NAC-RELATED"/>
    <property type="match status" value="1"/>
</dbReference>
<keyword evidence="2" id="KW-0805">Transcription regulation</keyword>
<dbReference type="GO" id="GO:0003677">
    <property type="term" value="F:DNA binding"/>
    <property type="evidence" value="ECO:0007669"/>
    <property type="project" value="UniProtKB-KW"/>
</dbReference>
<name>A0A516SHT7_9NEIS</name>
<evidence type="ECO:0000256" key="3">
    <source>
        <dbReference type="ARBA" id="ARBA00023125"/>
    </source>
</evidence>
<dbReference type="AlphaFoldDB" id="A0A516SHT7"/>
<dbReference type="GO" id="GO:2000142">
    <property type="term" value="P:regulation of DNA-templated transcription initiation"/>
    <property type="evidence" value="ECO:0007669"/>
    <property type="project" value="TreeGrafter"/>
</dbReference>
<dbReference type="Proteomes" id="UP000317550">
    <property type="component" value="Chromosome"/>
</dbReference>
<dbReference type="Gene3D" id="1.10.10.10">
    <property type="entry name" value="Winged helix-like DNA-binding domain superfamily/Winged helix DNA-binding domain"/>
    <property type="match status" value="1"/>
</dbReference>
<evidence type="ECO:0000313" key="7">
    <source>
        <dbReference type="EMBL" id="QDQ27729.1"/>
    </source>
</evidence>
<keyword evidence="4" id="KW-0010">Activator</keyword>
<dbReference type="InterPro" id="IPR036388">
    <property type="entry name" value="WH-like_DNA-bd_sf"/>
</dbReference>
<dbReference type="KEGG" id="cari:FNU76_15980"/>
<organism evidence="7 8">
    <name type="scientific">Chitinimonas arctica</name>
    <dbReference type="NCBI Taxonomy" id="2594795"/>
    <lineage>
        <taxon>Bacteria</taxon>
        <taxon>Pseudomonadati</taxon>
        <taxon>Pseudomonadota</taxon>
        <taxon>Betaproteobacteria</taxon>
        <taxon>Neisseriales</taxon>
        <taxon>Chitinibacteraceae</taxon>
        <taxon>Chitinimonas</taxon>
    </lineage>
</organism>
<dbReference type="Pfam" id="PF00126">
    <property type="entry name" value="HTH_1"/>
    <property type="match status" value="1"/>
</dbReference>
<feature type="domain" description="HTH lysR-type" evidence="6">
    <location>
        <begin position="6"/>
        <end position="63"/>
    </location>
</feature>
<dbReference type="Gene3D" id="3.40.190.290">
    <property type="match status" value="1"/>
</dbReference>
<dbReference type="SUPFAM" id="SSF53850">
    <property type="entry name" value="Periplasmic binding protein-like II"/>
    <property type="match status" value="1"/>
</dbReference>
<evidence type="ECO:0000256" key="2">
    <source>
        <dbReference type="ARBA" id="ARBA00023015"/>
    </source>
</evidence>
<gene>
    <name evidence="7" type="ORF">FNU76_15980</name>
</gene>
<dbReference type="PANTHER" id="PTHR30293:SF2">
    <property type="entry name" value="TRANSCRIPTIONAL ACTIVATOR PROTEIN NHAR"/>
    <property type="match status" value="1"/>
</dbReference>
<proteinExistence type="inferred from homology"/>
<protein>
    <submittedName>
        <fullName evidence="7">LysR family transcriptional regulator</fullName>
    </submittedName>
</protein>
<dbReference type="EMBL" id="CP041730">
    <property type="protein sequence ID" value="QDQ27729.1"/>
    <property type="molecule type" value="Genomic_DNA"/>
</dbReference>
<evidence type="ECO:0000259" key="6">
    <source>
        <dbReference type="PROSITE" id="PS50931"/>
    </source>
</evidence>
<evidence type="ECO:0000256" key="5">
    <source>
        <dbReference type="ARBA" id="ARBA00023163"/>
    </source>
</evidence>
<evidence type="ECO:0000313" key="8">
    <source>
        <dbReference type="Proteomes" id="UP000317550"/>
    </source>
</evidence>
<dbReference type="RefSeq" id="WP_144279117.1">
    <property type="nucleotide sequence ID" value="NZ_CP041730.1"/>
</dbReference>
<dbReference type="PROSITE" id="PS50931">
    <property type="entry name" value="HTH_LYSR"/>
    <property type="match status" value="1"/>
</dbReference>
<comment type="similarity">
    <text evidence="1">Belongs to the LysR transcriptional regulatory family.</text>
</comment>
<keyword evidence="3" id="KW-0238">DNA-binding</keyword>
<dbReference type="InterPro" id="IPR000847">
    <property type="entry name" value="LysR_HTH_N"/>
</dbReference>
<evidence type="ECO:0000256" key="1">
    <source>
        <dbReference type="ARBA" id="ARBA00009437"/>
    </source>
</evidence>
<keyword evidence="5" id="KW-0804">Transcription</keyword>
<dbReference type="InterPro" id="IPR036390">
    <property type="entry name" value="WH_DNA-bd_sf"/>
</dbReference>
<sequence length="305" mass="33398">MHKPELNYKHLHYFWAVAKEGGVARAAERLGISPQTISGQLAKLEREMGRALFQQEGRRLVLTEAGRQALHFADEIFLLGERLREALAAPQLGLASRLTVGIADSVPKLVAYQLLAPVLAAEPQLRLVCQEGDFEELVSALARHKLDVVLSDRDLGQGQQRRLAAKRLASCPIGIFAAGSLLANSEAASGKEILQQAPLLLPSRRSSMRARIDAWLEAEGLRPRVVGEFDDNALLTTFGGSGAGFFPAATVMADMLARQYGAELVTVLPELSEDYYAISRPARLPNPHVERLLQADLQWRQPLGN</sequence>